<reference evidence="3" key="1">
    <citation type="journal article" date="2020" name="mSystems">
        <title>Genome- and Community-Level Interaction Insights into Carbon Utilization and Element Cycling Functions of Hydrothermarchaeota in Hydrothermal Sediment.</title>
        <authorList>
            <person name="Zhou Z."/>
            <person name="Liu Y."/>
            <person name="Xu W."/>
            <person name="Pan J."/>
            <person name="Luo Z.H."/>
            <person name="Li M."/>
        </authorList>
    </citation>
    <scope>NUCLEOTIDE SEQUENCE [LARGE SCALE GENOMIC DNA]</scope>
    <source>
        <strain evidence="3">SpSt-855</strain>
    </source>
</reference>
<dbReference type="PRINTS" id="PR00080">
    <property type="entry name" value="SDRFAMILY"/>
</dbReference>
<dbReference type="GO" id="GO:0047936">
    <property type="term" value="F:glucose 1-dehydrogenase [NAD(P)+] activity"/>
    <property type="evidence" value="ECO:0007669"/>
    <property type="project" value="UniProtKB-EC"/>
</dbReference>
<protein>
    <submittedName>
        <fullName evidence="3">Glucose 1-dehydrogenase</fullName>
        <ecNumber evidence="3">1.1.1.47</ecNumber>
    </submittedName>
</protein>
<dbReference type="Pfam" id="PF13561">
    <property type="entry name" value="adh_short_C2"/>
    <property type="match status" value="1"/>
</dbReference>
<name>A0A7V4XU90_9BACT</name>
<dbReference type="SUPFAM" id="SSF51735">
    <property type="entry name" value="NAD(P)-binding Rossmann-fold domains"/>
    <property type="match status" value="1"/>
</dbReference>
<dbReference type="NCBIfam" id="NF009466">
    <property type="entry name" value="PRK12826.1-2"/>
    <property type="match status" value="1"/>
</dbReference>
<dbReference type="EMBL" id="DTKL01000071">
    <property type="protein sequence ID" value="HGY95242.1"/>
    <property type="molecule type" value="Genomic_DNA"/>
</dbReference>
<dbReference type="AlphaFoldDB" id="A0A7V4XU90"/>
<comment type="similarity">
    <text evidence="1">Belongs to the short-chain dehydrogenases/reductases (SDR) family.</text>
</comment>
<keyword evidence="2 3" id="KW-0560">Oxidoreductase</keyword>
<dbReference type="PANTHER" id="PTHR43639:SF1">
    <property type="entry name" value="SHORT-CHAIN DEHYDROGENASE_REDUCTASE FAMILY PROTEIN"/>
    <property type="match status" value="1"/>
</dbReference>
<gene>
    <name evidence="3" type="ORF">ENW50_11245</name>
</gene>
<dbReference type="PANTHER" id="PTHR43639">
    <property type="entry name" value="OXIDOREDUCTASE, SHORT-CHAIN DEHYDROGENASE/REDUCTASE FAMILY (AFU_ORTHOLOGUE AFUA_5G02870)"/>
    <property type="match status" value="1"/>
</dbReference>
<dbReference type="NCBIfam" id="NF005559">
    <property type="entry name" value="PRK07231.1"/>
    <property type="match status" value="1"/>
</dbReference>
<evidence type="ECO:0000256" key="1">
    <source>
        <dbReference type="ARBA" id="ARBA00006484"/>
    </source>
</evidence>
<organism evidence="3">
    <name type="scientific">Acidobacterium capsulatum</name>
    <dbReference type="NCBI Taxonomy" id="33075"/>
    <lineage>
        <taxon>Bacteria</taxon>
        <taxon>Pseudomonadati</taxon>
        <taxon>Acidobacteriota</taxon>
        <taxon>Terriglobia</taxon>
        <taxon>Terriglobales</taxon>
        <taxon>Acidobacteriaceae</taxon>
        <taxon>Acidobacterium</taxon>
    </lineage>
</organism>
<evidence type="ECO:0000313" key="3">
    <source>
        <dbReference type="EMBL" id="HGY95242.1"/>
    </source>
</evidence>
<comment type="caution">
    <text evidence="3">The sequence shown here is derived from an EMBL/GenBank/DDBJ whole genome shotgun (WGS) entry which is preliminary data.</text>
</comment>
<dbReference type="Gene3D" id="3.40.50.720">
    <property type="entry name" value="NAD(P)-binding Rossmann-like Domain"/>
    <property type="match status" value="1"/>
</dbReference>
<dbReference type="InterPro" id="IPR020904">
    <property type="entry name" value="Sc_DH/Rdtase_CS"/>
</dbReference>
<dbReference type="EC" id="1.1.1.47" evidence="3"/>
<sequence length="255" mass="27501">MRLEGKVAIVTGGGSGIGQVIAEKLASEGASVVIDYVGSADGAEKTAEAINKQHGKGEIYLADVTSVEQTQRLVEEAWSRYGSADILVNNAGIEIRADFWDTTEEDYDKVLGVNLRGPFFLTQAFVRRLRAEKKPGRIINISSVHEDMAFPGFSTYCCSKGGMRMLMRDLAVELGPLGITCNNVAPGAIITPINKSLLENKPKLNALLQNIPLNRLGEPKDVASLVAFLASDEASYINGATLTVDGGLMRNYHEQ</sequence>
<dbReference type="PROSITE" id="PS00061">
    <property type="entry name" value="ADH_SHORT"/>
    <property type="match status" value="1"/>
</dbReference>
<dbReference type="FunFam" id="3.40.50.720:FF:000084">
    <property type="entry name" value="Short-chain dehydrogenase reductase"/>
    <property type="match status" value="1"/>
</dbReference>
<dbReference type="InterPro" id="IPR002347">
    <property type="entry name" value="SDR_fam"/>
</dbReference>
<evidence type="ECO:0000256" key="2">
    <source>
        <dbReference type="ARBA" id="ARBA00023002"/>
    </source>
</evidence>
<dbReference type="InterPro" id="IPR036291">
    <property type="entry name" value="NAD(P)-bd_dom_sf"/>
</dbReference>
<accession>A0A7V4XU90</accession>
<dbReference type="PRINTS" id="PR00081">
    <property type="entry name" value="GDHRDH"/>
</dbReference>
<proteinExistence type="inferred from homology"/>